<organism evidence="4 5">
    <name type="scientific">Ideonella lacteola</name>
    <dbReference type="NCBI Taxonomy" id="2984193"/>
    <lineage>
        <taxon>Bacteria</taxon>
        <taxon>Pseudomonadati</taxon>
        <taxon>Pseudomonadota</taxon>
        <taxon>Betaproteobacteria</taxon>
        <taxon>Burkholderiales</taxon>
        <taxon>Sphaerotilaceae</taxon>
        <taxon>Ideonella</taxon>
    </lineage>
</organism>
<evidence type="ECO:0000259" key="3">
    <source>
        <dbReference type="Pfam" id="PF13296"/>
    </source>
</evidence>
<comment type="caution">
    <text evidence="4">The sequence shown here is derived from an EMBL/GenBank/DDBJ whole genome shotgun (WGS) entry which is preliminary data.</text>
</comment>
<evidence type="ECO:0000313" key="5">
    <source>
        <dbReference type="Proteomes" id="UP001371218"/>
    </source>
</evidence>
<dbReference type="EMBL" id="JBBUTG010000013">
    <property type="protein sequence ID" value="MEK8033053.1"/>
    <property type="molecule type" value="Genomic_DNA"/>
</dbReference>
<protein>
    <submittedName>
        <fullName evidence="4">Type VI secretion system Vgr family protein</fullName>
    </submittedName>
</protein>
<feature type="domain" description="Gp5/Type VI secretion system Vgr protein OB-fold" evidence="2">
    <location>
        <begin position="492"/>
        <end position="562"/>
    </location>
</feature>
<dbReference type="Pfam" id="PF04717">
    <property type="entry name" value="Phage_base_V"/>
    <property type="match status" value="1"/>
</dbReference>
<keyword evidence="5" id="KW-1185">Reference proteome</keyword>
<evidence type="ECO:0000259" key="2">
    <source>
        <dbReference type="Pfam" id="PF04717"/>
    </source>
</evidence>
<dbReference type="SUPFAM" id="SSF69279">
    <property type="entry name" value="Phage tail proteins"/>
    <property type="match status" value="2"/>
</dbReference>
<evidence type="ECO:0000256" key="1">
    <source>
        <dbReference type="SAM" id="MobiDB-lite"/>
    </source>
</evidence>
<dbReference type="SUPFAM" id="SSF69255">
    <property type="entry name" value="gp5 N-terminal domain-like"/>
    <property type="match status" value="1"/>
</dbReference>
<dbReference type="Pfam" id="PF05954">
    <property type="entry name" value="Phage_GPD"/>
    <property type="match status" value="1"/>
</dbReference>
<feature type="domain" description="Putative type VI secretion system Rhs element associated Vgr" evidence="3">
    <location>
        <begin position="633"/>
        <end position="735"/>
    </location>
</feature>
<proteinExistence type="predicted"/>
<dbReference type="InterPro" id="IPR006531">
    <property type="entry name" value="Gp5/Vgr_OB"/>
</dbReference>
<gene>
    <name evidence="4" type="ORF">AACH06_19695</name>
</gene>
<dbReference type="RefSeq" id="WP_341427474.1">
    <property type="nucleotide sequence ID" value="NZ_JBBUTG010000013.1"/>
</dbReference>
<dbReference type="Pfam" id="PF13296">
    <property type="entry name" value="T6SS_Vgr"/>
    <property type="match status" value="1"/>
</dbReference>
<dbReference type="Gene3D" id="2.40.50.230">
    <property type="entry name" value="Gp5 N-terminal domain"/>
    <property type="match status" value="1"/>
</dbReference>
<evidence type="ECO:0000313" key="4">
    <source>
        <dbReference type="EMBL" id="MEK8033053.1"/>
    </source>
</evidence>
<dbReference type="Gene3D" id="2.30.110.50">
    <property type="match status" value="1"/>
</dbReference>
<dbReference type="InterPro" id="IPR037026">
    <property type="entry name" value="Vgr_OB-fold_dom_sf"/>
</dbReference>
<reference evidence="4 5" key="1">
    <citation type="submission" date="2024-04" db="EMBL/GenBank/DDBJ databases">
        <title>Novel species of the genus Ideonella isolated from streams.</title>
        <authorList>
            <person name="Lu H."/>
        </authorList>
    </citation>
    <scope>NUCLEOTIDE SEQUENCE [LARGE SCALE GENOMIC DNA]</scope>
    <source>
        <strain evidence="4 5">DXS29W</strain>
    </source>
</reference>
<dbReference type="Gene3D" id="3.55.50.10">
    <property type="entry name" value="Baseplate protein-like domains"/>
    <property type="match status" value="1"/>
</dbReference>
<feature type="non-terminal residue" evidence="4">
    <location>
        <position position="736"/>
    </location>
</feature>
<dbReference type="Gene3D" id="4.10.220.110">
    <property type="match status" value="1"/>
</dbReference>
<sequence>MNSPIDLFAALMPSGLMPLLTSDTRLYRAEGGGDIGQLHVEAFTLHEALHEPWRMVLSCLSDTMLTDIAALRWQPLTLITTLADGSEHRRTGVVEQAAITDTPQGFGQPCRYRLTVTAWAGLMGYDWRSQVFVERNLVEIVDSALSHYGEQGRWRWSPCATARLAEAPQGGVLSYCMQYRESRLHFVQRLLAEAGLTFRFEETGPGEPSTLVILADTTDSQSCPEDACSASALGGAGLRFHRASQVQDQDGVTQFDLAVQWGARTLTASSSDYKSGQVISASVPTLAPVGGPHAAEVESYVYAGAYAWPSPEAAARALTTVQQAHEVRRRVWHGRGCVRSMTAGTHVFMRDTRMDDVTGALGSLIAERPASLVSPDNRYLLTQITHVGINNLPAEVLERLGGAQADPMRRPGVNAIARLPGVDEALVREAALRGYANRFEATDASMPWRALMPGADPGRLAPRPRIRGPLVATVVGPDGSTSPSGADELYMDRLGRVRIRFEFQGHPGNDAIASLGSTWVRVLQPVAGPGLGTQWIPRIGHEVLVGFIDDDADRPMVIRSLYNGRGEGGVPATPGGEPAEADTSAFANSTDHRPSAQGNLTGGNSPAWHGGSPQGLAAGGQNNAAALSGIKTKEFGGEGFNQTVFDDTDGQLRVQLATTQHASQLNMGHLVHQADNHRGSFRGHGFELRTDAYGALRGAKSVHLSSYASSASEPALDQAGSMALAKQYQQLAQAFS</sequence>
<dbReference type="InterPro" id="IPR028244">
    <property type="entry name" value="T6SS_Rhs_Vgr_dom"/>
</dbReference>
<feature type="region of interest" description="Disordered" evidence="1">
    <location>
        <begin position="564"/>
        <end position="620"/>
    </location>
</feature>
<name>A0ABU9BSV7_9BURK</name>
<accession>A0ABU9BSV7</accession>
<dbReference type="Proteomes" id="UP001371218">
    <property type="component" value="Unassembled WGS sequence"/>
</dbReference>